<dbReference type="PANTHER" id="PTHR43283">
    <property type="entry name" value="BETA-LACTAMASE-RELATED"/>
    <property type="match status" value="1"/>
</dbReference>
<accession>A0ABW1XM84</accession>
<dbReference type="EMBL" id="JBHSUS010000001">
    <property type="protein sequence ID" value="MFC6440373.1"/>
    <property type="molecule type" value="Genomic_DNA"/>
</dbReference>
<dbReference type="InterPro" id="IPR001466">
    <property type="entry name" value="Beta-lactam-related"/>
</dbReference>
<organism evidence="3 4">
    <name type="scientific">Pseudobowmanella zhangzhouensis</name>
    <dbReference type="NCBI Taxonomy" id="1537679"/>
    <lineage>
        <taxon>Bacteria</taxon>
        <taxon>Pseudomonadati</taxon>
        <taxon>Pseudomonadota</taxon>
        <taxon>Gammaproteobacteria</taxon>
        <taxon>Alteromonadales</taxon>
        <taxon>Alteromonadaceae</taxon>
    </lineage>
</organism>
<feature type="chain" id="PRO_5045535865" evidence="1">
    <location>
        <begin position="19"/>
        <end position="294"/>
    </location>
</feature>
<evidence type="ECO:0000256" key="1">
    <source>
        <dbReference type="SAM" id="SignalP"/>
    </source>
</evidence>
<dbReference type="RefSeq" id="WP_377148634.1">
    <property type="nucleotide sequence ID" value="NZ_JBHSUS010000001.1"/>
</dbReference>
<proteinExistence type="predicted"/>
<name>A0ABW1XM84_9ALTE</name>
<dbReference type="Pfam" id="PF00144">
    <property type="entry name" value="Beta-lactamase"/>
    <property type="match status" value="1"/>
</dbReference>
<dbReference type="SUPFAM" id="SSF56601">
    <property type="entry name" value="beta-lactamase/transpeptidase-like"/>
    <property type="match status" value="1"/>
</dbReference>
<dbReference type="Gene3D" id="3.40.710.10">
    <property type="entry name" value="DD-peptidase/beta-lactamase superfamily"/>
    <property type="match status" value="1"/>
</dbReference>
<dbReference type="InterPro" id="IPR012338">
    <property type="entry name" value="Beta-lactam/transpept-like"/>
</dbReference>
<reference evidence="4" key="1">
    <citation type="journal article" date="2019" name="Int. J. Syst. Evol. Microbiol.">
        <title>The Global Catalogue of Microorganisms (GCM) 10K type strain sequencing project: providing services to taxonomists for standard genome sequencing and annotation.</title>
        <authorList>
            <consortium name="The Broad Institute Genomics Platform"/>
            <consortium name="The Broad Institute Genome Sequencing Center for Infectious Disease"/>
            <person name="Wu L."/>
            <person name="Ma J."/>
        </authorList>
    </citation>
    <scope>NUCLEOTIDE SEQUENCE [LARGE SCALE GENOMIC DNA]</scope>
    <source>
        <strain evidence="4">CGMCC 1.16031</strain>
    </source>
</reference>
<dbReference type="GO" id="GO:0016787">
    <property type="term" value="F:hydrolase activity"/>
    <property type="evidence" value="ECO:0007669"/>
    <property type="project" value="UniProtKB-KW"/>
</dbReference>
<evidence type="ECO:0000313" key="3">
    <source>
        <dbReference type="EMBL" id="MFC6440373.1"/>
    </source>
</evidence>
<dbReference type="InterPro" id="IPR050789">
    <property type="entry name" value="Diverse_Enzym_Activities"/>
</dbReference>
<keyword evidence="3" id="KW-0378">Hydrolase</keyword>
<keyword evidence="1" id="KW-0732">Signal</keyword>
<evidence type="ECO:0000313" key="4">
    <source>
        <dbReference type="Proteomes" id="UP001596364"/>
    </source>
</evidence>
<feature type="domain" description="Beta-lactamase-related" evidence="2">
    <location>
        <begin position="46"/>
        <end position="284"/>
    </location>
</feature>
<protein>
    <submittedName>
        <fullName evidence="3">Serine hydrolase domain-containing protein</fullName>
        <ecNumber evidence="3">3.-.-.-</ecNumber>
    </submittedName>
</protein>
<dbReference type="Proteomes" id="UP001596364">
    <property type="component" value="Unassembled WGS sequence"/>
</dbReference>
<keyword evidence="4" id="KW-1185">Reference proteome</keyword>
<evidence type="ECO:0000259" key="2">
    <source>
        <dbReference type="Pfam" id="PF00144"/>
    </source>
</evidence>
<dbReference type="PANTHER" id="PTHR43283:SF7">
    <property type="entry name" value="BETA-LACTAMASE-RELATED DOMAIN-CONTAINING PROTEIN"/>
    <property type="match status" value="1"/>
</dbReference>
<sequence length="294" mass="32895">MRLLLLTLTLTLSLTTLAAEPAAAADAFDPQKLQILRTYLQEHGSSSMLIVHKGEVAFSYGDVHKPHLIHSVRKALLNSLYGMYVAKGVIDLDKTLAELNIDDVHGLSETEKSATLRQLLQSRSGVYHPATAESAWMKQQKPPRGSHKPGEFHYYNNWDFNAAGAIFTRLTGKGVLEAFFSEIAEPIGMQDLSGKLSRTQVGVNDDEIPQVDGFYQFEPAKSQFPAYHMRLSAADLARYGQLYLQNGQWNGQQLVPAEWIRQSTQMISETNPRFNLGYGMLWAVVQAREARQTQ</sequence>
<feature type="signal peptide" evidence="1">
    <location>
        <begin position="1"/>
        <end position="18"/>
    </location>
</feature>
<comment type="caution">
    <text evidence="3">The sequence shown here is derived from an EMBL/GenBank/DDBJ whole genome shotgun (WGS) entry which is preliminary data.</text>
</comment>
<gene>
    <name evidence="3" type="ORF">ACFP85_09460</name>
</gene>
<dbReference type="EC" id="3.-.-.-" evidence="3"/>